<keyword evidence="3" id="KW-0687">Ribonucleoprotein</keyword>
<evidence type="ECO:0000313" key="9">
    <source>
        <dbReference type="Proteomes" id="UP000749559"/>
    </source>
</evidence>
<dbReference type="GO" id="GO:0003735">
    <property type="term" value="F:structural constituent of ribosome"/>
    <property type="evidence" value="ECO:0007669"/>
    <property type="project" value="InterPro"/>
</dbReference>
<reference evidence="8" key="1">
    <citation type="submission" date="2022-03" db="EMBL/GenBank/DDBJ databases">
        <authorList>
            <person name="Martin C."/>
        </authorList>
    </citation>
    <scope>NUCLEOTIDE SEQUENCE</scope>
</reference>
<sequence length="298" mass="34016">RHPVMASIQKALGILRNMPRVCLANIAPMPGAGKTRKNRRGRNSGGRKRGMGDKGQGGRVSGLPRLGFEGGQTPLYLRVPLEKHYNKDNHLKRQYPPLSLIQLQRLIDLGRIDTSQPIDLPVICNQHIMTVDPFKRHFGVHLTDEGAECFKAKVHIEVQWADVTAIAAIERNGGKITTRFFDLPCLHALVNPLNYFKMGTPIPRCRYPPNDALEYYTCASYRGYLADPEEVETHRQWLANYTGYKLPSKDTYETELMQMKKHNRQIFYGLEPGWVVNLADKCILKPKSEELRTFYQSQ</sequence>
<comment type="similarity">
    <text evidence="1">Belongs to the universal ribosomal protein uL15 family.</text>
</comment>
<keyword evidence="9" id="KW-1185">Reference proteome</keyword>
<evidence type="ECO:0000259" key="7">
    <source>
        <dbReference type="Pfam" id="PF00828"/>
    </source>
</evidence>
<organism evidence="8 9">
    <name type="scientific">Owenia fusiformis</name>
    <name type="common">Polychaete worm</name>
    <dbReference type="NCBI Taxonomy" id="6347"/>
    <lineage>
        <taxon>Eukaryota</taxon>
        <taxon>Metazoa</taxon>
        <taxon>Spiralia</taxon>
        <taxon>Lophotrochozoa</taxon>
        <taxon>Annelida</taxon>
        <taxon>Polychaeta</taxon>
        <taxon>Sedentaria</taxon>
        <taxon>Canalipalpata</taxon>
        <taxon>Sabellida</taxon>
        <taxon>Oweniida</taxon>
        <taxon>Oweniidae</taxon>
        <taxon>Owenia</taxon>
    </lineage>
</organism>
<name>A0A8S4N2A2_OWEFU</name>
<dbReference type="InterPro" id="IPR036227">
    <property type="entry name" value="Ribosomal_uL15/eL18_sf"/>
</dbReference>
<comment type="caution">
    <text evidence="8">The sequence shown here is derived from an EMBL/GenBank/DDBJ whole genome shotgun (WGS) entry which is preliminary data.</text>
</comment>
<evidence type="ECO:0000256" key="2">
    <source>
        <dbReference type="ARBA" id="ARBA00022980"/>
    </source>
</evidence>
<dbReference type="OrthoDB" id="361383at2759"/>
<feature type="non-terminal residue" evidence="8">
    <location>
        <position position="1"/>
    </location>
</feature>
<dbReference type="GO" id="GO:0006412">
    <property type="term" value="P:translation"/>
    <property type="evidence" value="ECO:0007669"/>
    <property type="project" value="InterPro"/>
</dbReference>
<dbReference type="GO" id="GO:0005762">
    <property type="term" value="C:mitochondrial large ribosomal subunit"/>
    <property type="evidence" value="ECO:0007669"/>
    <property type="project" value="TreeGrafter"/>
</dbReference>
<feature type="domain" description="Large ribosomal subunit protein uL15/eL18" evidence="7">
    <location>
        <begin position="97"/>
        <end position="177"/>
    </location>
</feature>
<evidence type="ECO:0000256" key="5">
    <source>
        <dbReference type="ARBA" id="ARBA00035423"/>
    </source>
</evidence>
<dbReference type="InterPro" id="IPR005749">
    <property type="entry name" value="Ribosomal_uL15_bac-type"/>
</dbReference>
<dbReference type="AlphaFoldDB" id="A0A8S4N2A2"/>
<evidence type="ECO:0000313" key="8">
    <source>
        <dbReference type="EMBL" id="CAH1775205.1"/>
    </source>
</evidence>
<evidence type="ECO:0000256" key="6">
    <source>
        <dbReference type="SAM" id="MobiDB-lite"/>
    </source>
</evidence>
<dbReference type="HAMAP" id="MF_01341">
    <property type="entry name" value="Ribosomal_uL15"/>
    <property type="match status" value="1"/>
</dbReference>
<dbReference type="Pfam" id="PF00828">
    <property type="entry name" value="Ribosomal_L27A"/>
    <property type="match status" value="1"/>
</dbReference>
<dbReference type="Proteomes" id="UP000749559">
    <property type="component" value="Unassembled WGS sequence"/>
</dbReference>
<dbReference type="InterPro" id="IPR021131">
    <property type="entry name" value="Ribosomal_uL15/eL18"/>
</dbReference>
<dbReference type="PANTHER" id="PTHR12934">
    <property type="entry name" value="50S RIBOSOMAL PROTEIN L15"/>
    <property type="match status" value="1"/>
</dbReference>
<gene>
    <name evidence="8" type="ORF">OFUS_LOCUS2537</name>
</gene>
<evidence type="ECO:0000256" key="4">
    <source>
        <dbReference type="ARBA" id="ARBA00035299"/>
    </source>
</evidence>
<evidence type="ECO:0000256" key="1">
    <source>
        <dbReference type="ARBA" id="ARBA00007320"/>
    </source>
</evidence>
<protein>
    <recommendedName>
        <fullName evidence="4">Large ribosomal subunit protein uL15m</fullName>
    </recommendedName>
    <alternativeName>
        <fullName evidence="5">39S ribosomal protein L15, mitochondrial</fullName>
    </alternativeName>
</protein>
<feature type="region of interest" description="Disordered" evidence="6">
    <location>
        <begin position="26"/>
        <end position="64"/>
    </location>
</feature>
<accession>A0A8S4N2A2</accession>
<feature type="compositionally biased region" description="Basic residues" evidence="6">
    <location>
        <begin position="34"/>
        <end position="49"/>
    </location>
</feature>
<proteinExistence type="inferred from homology"/>
<dbReference type="EMBL" id="CAIIXF020000001">
    <property type="protein sequence ID" value="CAH1775205.1"/>
    <property type="molecule type" value="Genomic_DNA"/>
</dbReference>
<dbReference type="SUPFAM" id="SSF52080">
    <property type="entry name" value="Ribosomal proteins L15p and L18e"/>
    <property type="match status" value="1"/>
</dbReference>
<dbReference type="InterPro" id="IPR030878">
    <property type="entry name" value="Ribosomal_uL15"/>
</dbReference>
<dbReference type="PANTHER" id="PTHR12934:SF11">
    <property type="entry name" value="LARGE RIBOSOMAL SUBUNIT PROTEIN UL15M"/>
    <property type="match status" value="1"/>
</dbReference>
<keyword evidence="2" id="KW-0689">Ribosomal protein</keyword>
<evidence type="ECO:0000256" key="3">
    <source>
        <dbReference type="ARBA" id="ARBA00023274"/>
    </source>
</evidence>